<organism evidence="21 22">
    <name type="scientific">Neosartorya fischeri (strain ATCC 1020 / DSM 3700 / CBS 544.65 / FGSC A1164 / JCM 1740 / NRRL 181 / WB 181)</name>
    <name type="common">Aspergillus fischerianus</name>
    <dbReference type="NCBI Taxonomy" id="331117"/>
    <lineage>
        <taxon>Eukaryota</taxon>
        <taxon>Fungi</taxon>
        <taxon>Dikarya</taxon>
        <taxon>Ascomycota</taxon>
        <taxon>Pezizomycotina</taxon>
        <taxon>Eurotiomycetes</taxon>
        <taxon>Eurotiomycetidae</taxon>
        <taxon>Eurotiales</taxon>
        <taxon>Aspergillaceae</taxon>
        <taxon>Aspergillus</taxon>
        <taxon>Aspergillus subgen. Fumigati</taxon>
    </lineage>
</organism>
<keyword evidence="9" id="KW-0136">Cellulose degradation</keyword>
<dbReference type="InterPro" id="IPR002772">
    <property type="entry name" value="Glyco_hydro_3_C"/>
</dbReference>
<dbReference type="Gene3D" id="3.20.20.300">
    <property type="entry name" value="Glycoside hydrolase, family 3, N-terminal domain"/>
    <property type="match status" value="1"/>
</dbReference>
<dbReference type="PANTHER" id="PTHR42715">
    <property type="entry name" value="BETA-GLUCOSIDASE"/>
    <property type="match status" value="1"/>
</dbReference>
<evidence type="ECO:0000313" key="22">
    <source>
        <dbReference type="Proteomes" id="UP000006702"/>
    </source>
</evidence>
<dbReference type="InterPro" id="IPR036962">
    <property type="entry name" value="Glyco_hydro_3_N_sf"/>
</dbReference>
<dbReference type="RefSeq" id="XP_001262119.1">
    <property type="nucleotide sequence ID" value="XM_001262118.1"/>
</dbReference>
<dbReference type="FunFam" id="3.20.20.300:FF:000002">
    <property type="entry name" value="Probable beta-glucosidase"/>
    <property type="match status" value="1"/>
</dbReference>
<evidence type="ECO:0000256" key="17">
    <source>
        <dbReference type="ARBA" id="ARBA00041601"/>
    </source>
</evidence>
<dbReference type="GeneID" id="4588535"/>
<name>A1DBI2_NEOFI</name>
<evidence type="ECO:0000256" key="10">
    <source>
        <dbReference type="ARBA" id="ARBA00023180"/>
    </source>
</evidence>
<dbReference type="OrthoDB" id="416222at2759"/>
<reference evidence="22" key="1">
    <citation type="journal article" date="2008" name="PLoS Genet.">
        <title>Genomic islands in the pathogenic filamentous fungus Aspergillus fumigatus.</title>
        <authorList>
            <person name="Fedorova N.D."/>
            <person name="Khaldi N."/>
            <person name="Joardar V.S."/>
            <person name="Maiti R."/>
            <person name="Amedeo P."/>
            <person name="Anderson M.J."/>
            <person name="Crabtree J."/>
            <person name="Silva J.C."/>
            <person name="Badger J.H."/>
            <person name="Albarraq A."/>
            <person name="Angiuoli S."/>
            <person name="Bussey H."/>
            <person name="Bowyer P."/>
            <person name="Cotty P.J."/>
            <person name="Dyer P.S."/>
            <person name="Egan A."/>
            <person name="Galens K."/>
            <person name="Fraser-Liggett C.M."/>
            <person name="Haas B.J."/>
            <person name="Inman J.M."/>
            <person name="Kent R."/>
            <person name="Lemieux S."/>
            <person name="Malavazi I."/>
            <person name="Orvis J."/>
            <person name="Roemer T."/>
            <person name="Ronning C.M."/>
            <person name="Sundaram J.P."/>
            <person name="Sutton G."/>
            <person name="Turner G."/>
            <person name="Venter J.C."/>
            <person name="White O.R."/>
            <person name="Whitty B.R."/>
            <person name="Youngman P."/>
            <person name="Wolfe K.H."/>
            <person name="Goldman G.H."/>
            <person name="Wortman J.R."/>
            <person name="Jiang B."/>
            <person name="Denning D.W."/>
            <person name="Nierman W.C."/>
        </authorList>
    </citation>
    <scope>NUCLEOTIDE SEQUENCE [LARGE SCALE GENOMIC DNA]</scope>
    <source>
        <strain evidence="22">ATCC 1020 / DSM 3700 / CBS 544.65 / FGSC A1164 / JCM 1740 / NRRL 181 / WB 181</strain>
    </source>
</reference>
<dbReference type="KEGG" id="nfi:NFIA_098520"/>
<evidence type="ECO:0000256" key="5">
    <source>
        <dbReference type="ARBA" id="ARBA00012744"/>
    </source>
</evidence>
<evidence type="ECO:0000256" key="1">
    <source>
        <dbReference type="ARBA" id="ARBA00000448"/>
    </source>
</evidence>
<dbReference type="EMBL" id="DS027694">
    <property type="protein sequence ID" value="EAW20222.1"/>
    <property type="molecule type" value="Genomic_DNA"/>
</dbReference>
<dbReference type="PRINTS" id="PR00133">
    <property type="entry name" value="GLHYDRLASE3"/>
</dbReference>
<keyword evidence="12" id="KW-0326">Glycosidase</keyword>
<dbReference type="AlphaFoldDB" id="A1DBI2"/>
<dbReference type="OMA" id="PFGGRNW"/>
<evidence type="ECO:0000256" key="16">
    <source>
        <dbReference type="ARBA" id="ARBA00041276"/>
    </source>
</evidence>
<evidence type="ECO:0000256" key="3">
    <source>
        <dbReference type="ARBA" id="ARBA00004987"/>
    </source>
</evidence>
<protein>
    <recommendedName>
        <fullName evidence="15">Probable beta-glucosidase G</fullName>
        <ecNumber evidence="5">3.2.1.21</ecNumber>
    </recommendedName>
    <alternativeName>
        <fullName evidence="16">Beta-D-glucoside glucohydrolase G</fullName>
    </alternativeName>
    <alternativeName>
        <fullName evidence="17">Cellobiase G</fullName>
    </alternativeName>
    <alternativeName>
        <fullName evidence="18">Gentiobiase G</fullName>
    </alternativeName>
</protein>
<dbReference type="InterPro" id="IPR026891">
    <property type="entry name" value="Fn3-like"/>
</dbReference>
<dbReference type="GO" id="GO:0030245">
    <property type="term" value="P:cellulose catabolic process"/>
    <property type="evidence" value="ECO:0007669"/>
    <property type="project" value="UniProtKB-KW"/>
</dbReference>
<dbReference type="GO" id="GO:0008422">
    <property type="term" value="F:beta-glucosidase activity"/>
    <property type="evidence" value="ECO:0007669"/>
    <property type="project" value="UniProtKB-EC"/>
</dbReference>
<dbReference type="GO" id="GO:0005576">
    <property type="term" value="C:extracellular region"/>
    <property type="evidence" value="ECO:0007669"/>
    <property type="project" value="UniProtKB-SubCell"/>
</dbReference>
<keyword evidence="8 21" id="KW-0378">Hydrolase</keyword>
<dbReference type="InterPro" id="IPR001764">
    <property type="entry name" value="Glyco_hydro_3_N"/>
</dbReference>
<evidence type="ECO:0000256" key="9">
    <source>
        <dbReference type="ARBA" id="ARBA00023001"/>
    </source>
</evidence>
<evidence type="ECO:0000256" key="7">
    <source>
        <dbReference type="ARBA" id="ARBA00022729"/>
    </source>
</evidence>
<keyword evidence="7 19" id="KW-0732">Signal</keyword>
<dbReference type="Proteomes" id="UP000006702">
    <property type="component" value="Unassembled WGS sequence"/>
</dbReference>
<sequence length="790" mass="85139">MYLLPKALFIATVLGARTNTHDNPAESVIITAGDAINATQWDAALAKANNLIAQISLTEKASIVTGTANGSCIGNIAPIERVGFGGLCLSDGPQGLHLADLASVFPSGLTAAATWDRVLIGRRGQAMGAEFRGKGANVMLGPSAGPLGRSPWGGRNWEGFSPDPYLSGVAMQETIRSAQAVGVQACAKHYIGNEQETHRTNSEINGVDVAGVSAIIDDRTLHELYLWPFADAVKAGVASMMCSYNRVSLTYSCENSSLLKKILRDELGFQGYVMSDFFATHSGPFAINAGLDLNMPGYLSETDFTHSYFGTNVVSGIRNGTIPEWRLNEMLRRILTPYYYFSQDHEYPTIDPSSYAVTAATYGILPAGEATPAGRDVRGNHSLLIREIGSAGTVLLKNVNKTLPIRSAAVIGVFGNDAPDVTGGLLYPNNNYGSEIGTLVVGGGSGSGRSSYIISPLEAIKARARDEGSRVVYLTDNNLIAEGNFNSIYPRPDICLVFLKTWAQEGIDRQSLEADWNSTLVVNNVASICPRTVVITHTGGVNIMPWADNENVTAILAAHYPGQESGNSITDILWGNVNPSGKLPYTIARDSSDYNTPILNLSGPAAARSDAWQVNFTEGLMIDYRHFDAHNIAPLYEFGYGLSYTTFDIVSNVSVQYTDAAKRGISALSTPASHNTSHAGGNPDLWADLLHVTTTVSNTGDVSGATVVQLYLSYPRDSMPPGTPVRVLRGFEKVTLEPAQQENIHFSLRRRDLSFWDTVHQNWRIPEGQLQLSVGFSSRDLRSSTLVKLT</sequence>
<dbReference type="InterPro" id="IPR036881">
    <property type="entry name" value="Glyco_hydro_3_C_sf"/>
</dbReference>
<comment type="catalytic activity">
    <reaction evidence="1">
        <text>Hydrolysis of terminal, non-reducing beta-D-glucosyl residues with release of beta-D-glucose.</text>
        <dbReference type="EC" id="3.2.1.21"/>
    </reaction>
</comment>
<dbReference type="PANTHER" id="PTHR42715:SF12">
    <property type="entry name" value="BETA-GLUCOSIDASE G-RELATED"/>
    <property type="match status" value="1"/>
</dbReference>
<evidence type="ECO:0000256" key="2">
    <source>
        <dbReference type="ARBA" id="ARBA00004613"/>
    </source>
</evidence>
<dbReference type="eggNOG" id="ENOG502QR4D">
    <property type="taxonomic scope" value="Eukaryota"/>
</dbReference>
<dbReference type="SUPFAM" id="SSF52279">
    <property type="entry name" value="Beta-D-glucan exohydrolase, C-terminal domain"/>
    <property type="match status" value="1"/>
</dbReference>
<evidence type="ECO:0000256" key="18">
    <source>
        <dbReference type="ARBA" id="ARBA00041808"/>
    </source>
</evidence>
<comment type="pathway">
    <text evidence="3">Glycan metabolism; cellulose degradation.</text>
</comment>
<gene>
    <name evidence="21" type="ORF">NFIA_098520</name>
</gene>
<dbReference type="SMART" id="SM01217">
    <property type="entry name" value="Fn3_like"/>
    <property type="match status" value="1"/>
</dbReference>
<evidence type="ECO:0000256" key="11">
    <source>
        <dbReference type="ARBA" id="ARBA00023277"/>
    </source>
</evidence>
<keyword evidence="6" id="KW-0964">Secreted</keyword>
<evidence type="ECO:0000256" key="13">
    <source>
        <dbReference type="ARBA" id="ARBA00023326"/>
    </source>
</evidence>
<dbReference type="VEuPathDB" id="FungiDB:NFIA_098520"/>
<dbReference type="InterPro" id="IPR013783">
    <property type="entry name" value="Ig-like_fold"/>
</dbReference>
<dbReference type="STRING" id="331117.A1DBI2"/>
<evidence type="ECO:0000256" key="19">
    <source>
        <dbReference type="SAM" id="SignalP"/>
    </source>
</evidence>
<evidence type="ECO:0000256" key="14">
    <source>
        <dbReference type="ARBA" id="ARBA00024983"/>
    </source>
</evidence>
<dbReference type="Pfam" id="PF01915">
    <property type="entry name" value="Glyco_hydro_3_C"/>
    <property type="match status" value="1"/>
</dbReference>
<feature type="chain" id="PRO_5012768042" description="Probable beta-glucosidase G" evidence="19">
    <location>
        <begin position="16"/>
        <end position="790"/>
    </location>
</feature>
<evidence type="ECO:0000256" key="8">
    <source>
        <dbReference type="ARBA" id="ARBA00022801"/>
    </source>
</evidence>
<keyword evidence="13" id="KW-0624">Polysaccharide degradation</keyword>
<dbReference type="InterPro" id="IPR050288">
    <property type="entry name" value="Cellulose_deg_GH3"/>
</dbReference>
<keyword evidence="22" id="KW-1185">Reference proteome</keyword>
<evidence type="ECO:0000313" key="21">
    <source>
        <dbReference type="EMBL" id="EAW20222.1"/>
    </source>
</evidence>
<evidence type="ECO:0000259" key="20">
    <source>
        <dbReference type="SMART" id="SM01217"/>
    </source>
</evidence>
<dbReference type="HOGENOM" id="CLU_004542_2_3_1"/>
<comment type="function">
    <text evidence="14">Beta-glucosidases are one of a number of cellulolytic enzymes involved in the degradation of cellulosic biomass. Catalyzes the last step releasing glucose from the inhibitory cellobiose.</text>
</comment>
<dbReference type="Pfam" id="PF14310">
    <property type="entry name" value="Fn3-like"/>
    <property type="match status" value="1"/>
</dbReference>
<dbReference type="Gene3D" id="3.40.50.1700">
    <property type="entry name" value="Glycoside hydrolase family 3 C-terminal domain"/>
    <property type="match status" value="1"/>
</dbReference>
<evidence type="ECO:0000256" key="15">
    <source>
        <dbReference type="ARBA" id="ARBA00039579"/>
    </source>
</evidence>
<feature type="domain" description="Fibronectin type III-like" evidence="20">
    <location>
        <begin position="706"/>
        <end position="778"/>
    </location>
</feature>
<keyword evidence="10" id="KW-0325">Glycoprotein</keyword>
<evidence type="ECO:0000256" key="4">
    <source>
        <dbReference type="ARBA" id="ARBA00005336"/>
    </source>
</evidence>
<dbReference type="Gene3D" id="2.60.40.10">
    <property type="entry name" value="Immunoglobulins"/>
    <property type="match status" value="1"/>
</dbReference>
<accession>A1DBI2</accession>
<dbReference type="InterPro" id="IPR017853">
    <property type="entry name" value="GH"/>
</dbReference>
<dbReference type="Pfam" id="PF00933">
    <property type="entry name" value="Glyco_hydro_3"/>
    <property type="match status" value="1"/>
</dbReference>
<feature type="signal peptide" evidence="19">
    <location>
        <begin position="1"/>
        <end position="15"/>
    </location>
</feature>
<proteinExistence type="inferred from homology"/>
<dbReference type="EC" id="3.2.1.21" evidence="5"/>
<evidence type="ECO:0000256" key="12">
    <source>
        <dbReference type="ARBA" id="ARBA00023295"/>
    </source>
</evidence>
<comment type="similarity">
    <text evidence="4">Belongs to the glycosyl hydrolase 3 family.</text>
</comment>
<dbReference type="SUPFAM" id="SSF51445">
    <property type="entry name" value="(Trans)glycosidases"/>
    <property type="match status" value="1"/>
</dbReference>
<evidence type="ECO:0000256" key="6">
    <source>
        <dbReference type="ARBA" id="ARBA00022525"/>
    </source>
</evidence>
<comment type="subcellular location">
    <subcellularLocation>
        <location evidence="2">Secreted</location>
    </subcellularLocation>
</comment>
<keyword evidence="11" id="KW-0119">Carbohydrate metabolism</keyword>